<dbReference type="RefSeq" id="WP_131310246.1">
    <property type="nucleotide sequence ID" value="NZ_SJFN01000021.1"/>
</dbReference>
<dbReference type="GO" id="GO:0016740">
    <property type="term" value="F:transferase activity"/>
    <property type="evidence" value="ECO:0007669"/>
    <property type="project" value="UniProtKB-KW"/>
</dbReference>
<comment type="similarity">
    <text evidence="2">Belongs to the YkuD family.</text>
</comment>
<gene>
    <name evidence="10" type="ORF">EYW49_14175</name>
</gene>
<dbReference type="AlphaFoldDB" id="A0A4Q9VL92"/>
<feature type="signal peptide" evidence="8">
    <location>
        <begin position="1"/>
        <end position="24"/>
    </location>
</feature>
<organism evidence="10 11">
    <name type="scientific">Siculibacillus lacustris</name>
    <dbReference type="NCBI Taxonomy" id="1549641"/>
    <lineage>
        <taxon>Bacteria</taxon>
        <taxon>Pseudomonadati</taxon>
        <taxon>Pseudomonadota</taxon>
        <taxon>Alphaproteobacteria</taxon>
        <taxon>Hyphomicrobiales</taxon>
        <taxon>Ancalomicrobiaceae</taxon>
        <taxon>Siculibacillus</taxon>
    </lineage>
</organism>
<keyword evidence="5 7" id="KW-0573">Peptidoglycan synthesis</keyword>
<accession>A0A4Q9VL92</accession>
<keyword evidence="11" id="KW-1185">Reference proteome</keyword>
<dbReference type="PANTHER" id="PTHR30582">
    <property type="entry name" value="L,D-TRANSPEPTIDASE"/>
    <property type="match status" value="1"/>
</dbReference>
<dbReference type="EMBL" id="SJFN01000021">
    <property type="protein sequence ID" value="TBW36250.1"/>
    <property type="molecule type" value="Genomic_DNA"/>
</dbReference>
<evidence type="ECO:0000256" key="3">
    <source>
        <dbReference type="ARBA" id="ARBA00022679"/>
    </source>
</evidence>
<keyword evidence="6 7" id="KW-0961">Cell wall biogenesis/degradation</keyword>
<evidence type="ECO:0000256" key="6">
    <source>
        <dbReference type="ARBA" id="ARBA00023316"/>
    </source>
</evidence>
<dbReference type="GO" id="GO:0005576">
    <property type="term" value="C:extracellular region"/>
    <property type="evidence" value="ECO:0007669"/>
    <property type="project" value="TreeGrafter"/>
</dbReference>
<reference evidence="10 11" key="1">
    <citation type="submission" date="2019-02" db="EMBL/GenBank/DDBJ databases">
        <title>Siculibacillus lacustris gen. nov., sp. nov., a new rosette-forming bacterium isolated from a freshwater crater lake (Lake St. Ana, Romania).</title>
        <authorList>
            <person name="Felfoldi T."/>
            <person name="Marton Z."/>
            <person name="Szabo A."/>
            <person name="Mentes A."/>
            <person name="Boka K."/>
            <person name="Marialigeti K."/>
            <person name="Mathe I."/>
            <person name="Koncz M."/>
            <person name="Schumann P."/>
            <person name="Toth E."/>
        </authorList>
    </citation>
    <scope>NUCLEOTIDE SEQUENCE [LARGE SCALE GENOMIC DNA]</scope>
    <source>
        <strain evidence="10 11">SA-279</strain>
    </source>
</reference>
<evidence type="ECO:0000313" key="10">
    <source>
        <dbReference type="EMBL" id="TBW36250.1"/>
    </source>
</evidence>
<dbReference type="GO" id="GO:0018104">
    <property type="term" value="P:peptidoglycan-protein cross-linking"/>
    <property type="evidence" value="ECO:0007669"/>
    <property type="project" value="TreeGrafter"/>
</dbReference>
<evidence type="ECO:0000256" key="8">
    <source>
        <dbReference type="SAM" id="SignalP"/>
    </source>
</evidence>
<feature type="active site" description="Proton donor/acceptor" evidence="7">
    <location>
        <position position="97"/>
    </location>
</feature>
<feature type="chain" id="PRO_5020431379" description="L,D-TPase catalytic domain-containing protein" evidence="8">
    <location>
        <begin position="25"/>
        <end position="142"/>
    </location>
</feature>
<evidence type="ECO:0000256" key="4">
    <source>
        <dbReference type="ARBA" id="ARBA00022960"/>
    </source>
</evidence>
<dbReference type="InterPro" id="IPR005490">
    <property type="entry name" value="LD_TPept_cat_dom"/>
</dbReference>
<sequence>MLRTLALAVVVLAGLFGLVAPASAAVEARIHIATQRMEVIVDGATTGVYAVSTGKRGHRTPMGVFTPQRMHEKYRSHTYHNARMPNSIFFVGGVALHGTDDLRHLGRPASHGCVRLHPQVAAGLFDLVKSHGMKTTRIVVTD</sequence>
<dbReference type="SUPFAM" id="SSF141523">
    <property type="entry name" value="L,D-transpeptidase catalytic domain-like"/>
    <property type="match status" value="1"/>
</dbReference>
<dbReference type="GO" id="GO:0008360">
    <property type="term" value="P:regulation of cell shape"/>
    <property type="evidence" value="ECO:0007669"/>
    <property type="project" value="UniProtKB-UniRule"/>
</dbReference>
<feature type="active site" description="Nucleophile" evidence="7">
    <location>
        <position position="113"/>
    </location>
</feature>
<dbReference type="InterPro" id="IPR038063">
    <property type="entry name" value="Transpep_catalytic_dom"/>
</dbReference>
<dbReference type="GO" id="GO:0071972">
    <property type="term" value="F:peptidoglycan L,D-transpeptidase activity"/>
    <property type="evidence" value="ECO:0007669"/>
    <property type="project" value="TreeGrafter"/>
</dbReference>
<keyword evidence="3" id="KW-0808">Transferase</keyword>
<protein>
    <recommendedName>
        <fullName evidence="9">L,D-TPase catalytic domain-containing protein</fullName>
    </recommendedName>
</protein>
<dbReference type="InterPro" id="IPR050979">
    <property type="entry name" value="LD-transpeptidase"/>
</dbReference>
<keyword evidence="8" id="KW-0732">Signal</keyword>
<dbReference type="OrthoDB" id="463216at2"/>
<evidence type="ECO:0000256" key="1">
    <source>
        <dbReference type="ARBA" id="ARBA00004752"/>
    </source>
</evidence>
<evidence type="ECO:0000256" key="5">
    <source>
        <dbReference type="ARBA" id="ARBA00022984"/>
    </source>
</evidence>
<dbReference type="PROSITE" id="PS52029">
    <property type="entry name" value="LD_TPASE"/>
    <property type="match status" value="1"/>
</dbReference>
<name>A0A4Q9VL92_9HYPH</name>
<evidence type="ECO:0000256" key="2">
    <source>
        <dbReference type="ARBA" id="ARBA00005992"/>
    </source>
</evidence>
<comment type="caution">
    <text evidence="10">The sequence shown here is derived from an EMBL/GenBank/DDBJ whole genome shotgun (WGS) entry which is preliminary data.</text>
</comment>
<dbReference type="UniPathway" id="UPA00219"/>
<dbReference type="CDD" id="cd16913">
    <property type="entry name" value="YkuD_like"/>
    <property type="match status" value="1"/>
</dbReference>
<dbReference type="Proteomes" id="UP000292781">
    <property type="component" value="Unassembled WGS sequence"/>
</dbReference>
<comment type="pathway">
    <text evidence="1 7">Cell wall biogenesis; peptidoglycan biosynthesis.</text>
</comment>
<dbReference type="GO" id="GO:0071555">
    <property type="term" value="P:cell wall organization"/>
    <property type="evidence" value="ECO:0007669"/>
    <property type="project" value="UniProtKB-UniRule"/>
</dbReference>
<dbReference type="PANTHER" id="PTHR30582:SF2">
    <property type="entry name" value="L,D-TRANSPEPTIDASE YCIB-RELATED"/>
    <property type="match status" value="1"/>
</dbReference>
<evidence type="ECO:0000256" key="7">
    <source>
        <dbReference type="PROSITE-ProRule" id="PRU01373"/>
    </source>
</evidence>
<feature type="domain" description="L,D-TPase catalytic" evidence="9">
    <location>
        <begin position="26"/>
        <end position="141"/>
    </location>
</feature>
<dbReference type="Pfam" id="PF03734">
    <property type="entry name" value="YkuD"/>
    <property type="match status" value="1"/>
</dbReference>
<proteinExistence type="inferred from homology"/>
<dbReference type="Gene3D" id="2.40.440.10">
    <property type="entry name" value="L,D-transpeptidase catalytic domain-like"/>
    <property type="match status" value="1"/>
</dbReference>
<evidence type="ECO:0000259" key="9">
    <source>
        <dbReference type="PROSITE" id="PS52029"/>
    </source>
</evidence>
<evidence type="ECO:0000313" key="11">
    <source>
        <dbReference type="Proteomes" id="UP000292781"/>
    </source>
</evidence>
<keyword evidence="4 7" id="KW-0133">Cell shape</keyword>